<evidence type="ECO:0000313" key="4">
    <source>
        <dbReference type="EMBL" id="KAJ9557038.1"/>
    </source>
</evidence>
<organism evidence="4 5">
    <name type="scientific">Centaurea solstitialis</name>
    <name type="common">yellow star-thistle</name>
    <dbReference type="NCBI Taxonomy" id="347529"/>
    <lineage>
        <taxon>Eukaryota</taxon>
        <taxon>Viridiplantae</taxon>
        <taxon>Streptophyta</taxon>
        <taxon>Embryophyta</taxon>
        <taxon>Tracheophyta</taxon>
        <taxon>Spermatophyta</taxon>
        <taxon>Magnoliopsida</taxon>
        <taxon>eudicotyledons</taxon>
        <taxon>Gunneridae</taxon>
        <taxon>Pentapetalae</taxon>
        <taxon>asterids</taxon>
        <taxon>campanulids</taxon>
        <taxon>Asterales</taxon>
        <taxon>Asteraceae</taxon>
        <taxon>Carduoideae</taxon>
        <taxon>Cardueae</taxon>
        <taxon>Centaureinae</taxon>
        <taxon>Centaurea</taxon>
    </lineage>
</organism>
<dbReference type="Pfam" id="PF01535">
    <property type="entry name" value="PPR"/>
    <property type="match status" value="1"/>
</dbReference>
<comment type="similarity">
    <text evidence="1">Belongs to the PPR family. P subfamily.</text>
</comment>
<keyword evidence="2" id="KW-0677">Repeat</keyword>
<dbReference type="Pfam" id="PF13041">
    <property type="entry name" value="PPR_2"/>
    <property type="match status" value="2"/>
</dbReference>
<dbReference type="InterPro" id="IPR002885">
    <property type="entry name" value="PPR_rpt"/>
</dbReference>
<dbReference type="PROSITE" id="PS51375">
    <property type="entry name" value="PPR"/>
    <property type="match status" value="3"/>
</dbReference>
<proteinExistence type="inferred from homology"/>
<dbReference type="Gene3D" id="1.25.40.10">
    <property type="entry name" value="Tetratricopeptide repeat domain"/>
    <property type="match status" value="2"/>
</dbReference>
<accession>A0AA38T9U8</accession>
<protein>
    <recommendedName>
        <fullName evidence="6">Pentatricopeptide repeat-containing protein</fullName>
    </recommendedName>
</protein>
<sequence length="170" mass="19119">MLQGLFQVGRYKDALELFNVMRAHNHVPPNAFTYANVLEGLCNNHLVDEALSLFRLMVEKKLELDIAVSTILIDGLVREAEELFQKMAEMGCVPDGVTYNVLIQGLLKNIQHDMIKMLFEDIEGHGFSVDASTLSMLIDDLSTGSLDDSLLKFIEQRRYNGSKEPGFVLL</sequence>
<evidence type="ECO:0000313" key="5">
    <source>
        <dbReference type="Proteomes" id="UP001172457"/>
    </source>
</evidence>
<dbReference type="EMBL" id="JARYMX010000003">
    <property type="protein sequence ID" value="KAJ9557038.1"/>
    <property type="molecule type" value="Genomic_DNA"/>
</dbReference>
<reference evidence="4" key="1">
    <citation type="submission" date="2023-03" db="EMBL/GenBank/DDBJ databases">
        <title>Chromosome-scale reference genome and RAD-based genetic map of yellow starthistle (Centaurea solstitialis) reveal putative structural variation and QTLs associated with invader traits.</title>
        <authorList>
            <person name="Reatini B."/>
            <person name="Cang F.A."/>
            <person name="Jiang Q."/>
            <person name="Mckibben M.T.W."/>
            <person name="Barker M.S."/>
            <person name="Rieseberg L.H."/>
            <person name="Dlugosch K.M."/>
        </authorList>
    </citation>
    <scope>NUCLEOTIDE SEQUENCE</scope>
    <source>
        <strain evidence="4">CAN-66</strain>
        <tissue evidence="4">Leaf</tissue>
    </source>
</reference>
<gene>
    <name evidence="4" type="ORF">OSB04_011652</name>
</gene>
<evidence type="ECO:0008006" key="6">
    <source>
        <dbReference type="Google" id="ProtNLM"/>
    </source>
</evidence>
<evidence type="ECO:0000256" key="2">
    <source>
        <dbReference type="ARBA" id="ARBA00022737"/>
    </source>
</evidence>
<keyword evidence="5" id="KW-1185">Reference proteome</keyword>
<evidence type="ECO:0000256" key="3">
    <source>
        <dbReference type="PROSITE-ProRule" id="PRU00708"/>
    </source>
</evidence>
<feature type="repeat" description="PPR" evidence="3">
    <location>
        <begin position="95"/>
        <end position="129"/>
    </location>
</feature>
<evidence type="ECO:0000256" key="1">
    <source>
        <dbReference type="ARBA" id="ARBA00007626"/>
    </source>
</evidence>
<comment type="caution">
    <text evidence="4">The sequence shown here is derived from an EMBL/GenBank/DDBJ whole genome shotgun (WGS) entry which is preliminary data.</text>
</comment>
<dbReference type="InterPro" id="IPR050872">
    <property type="entry name" value="PPR_P_subfamily"/>
</dbReference>
<dbReference type="PANTHER" id="PTHR46128:SF73">
    <property type="entry name" value="CRIB DOMAIN-CONTAINING PROTEIN"/>
    <property type="match status" value="1"/>
</dbReference>
<dbReference type="NCBIfam" id="TIGR00756">
    <property type="entry name" value="PPR"/>
    <property type="match status" value="4"/>
</dbReference>
<dbReference type="PANTHER" id="PTHR46128">
    <property type="entry name" value="MITOCHONDRIAL GROUP I INTRON SPLICING FACTOR CCM1"/>
    <property type="match status" value="1"/>
</dbReference>
<feature type="repeat" description="PPR" evidence="3">
    <location>
        <begin position="1"/>
        <end position="28"/>
    </location>
</feature>
<dbReference type="InterPro" id="IPR011990">
    <property type="entry name" value="TPR-like_helical_dom_sf"/>
</dbReference>
<dbReference type="Proteomes" id="UP001172457">
    <property type="component" value="Chromosome 3"/>
</dbReference>
<feature type="repeat" description="PPR" evidence="3">
    <location>
        <begin position="30"/>
        <end position="64"/>
    </location>
</feature>
<dbReference type="AlphaFoldDB" id="A0AA38T9U8"/>
<name>A0AA38T9U8_9ASTR</name>